<dbReference type="EMBL" id="JMFG01000038">
    <property type="protein sequence ID" value="KDA52905.1"/>
    <property type="molecule type" value="Genomic_DNA"/>
</dbReference>
<dbReference type="Pfam" id="PF02635">
    <property type="entry name" value="DsrE"/>
    <property type="match status" value="1"/>
</dbReference>
<dbReference type="InterPro" id="IPR003787">
    <property type="entry name" value="Sulphur_relay_DsrE/F-like"/>
</dbReference>
<dbReference type="STRING" id="1312852.EG19_08695"/>
<protein>
    <submittedName>
        <fullName evidence="1">Uncharacterized protein</fullName>
    </submittedName>
</protein>
<dbReference type="Gene3D" id="3.40.1260.10">
    <property type="entry name" value="DsrEFH-like"/>
    <property type="match status" value="1"/>
</dbReference>
<keyword evidence="2" id="KW-1185">Reference proteome</keyword>
<name>A0A062XWQ7_9BACT</name>
<evidence type="ECO:0000313" key="2">
    <source>
        <dbReference type="Proteomes" id="UP000027284"/>
    </source>
</evidence>
<comment type="caution">
    <text evidence="1">The sequence shown here is derived from an EMBL/GenBank/DDBJ whole genome shotgun (WGS) entry which is preliminary data.</text>
</comment>
<evidence type="ECO:0000313" key="1">
    <source>
        <dbReference type="EMBL" id="KDA52905.1"/>
    </source>
</evidence>
<sequence length="158" mass="16830">MLLVTTLVGGLGVGHAQKATGEPNDADALKGVKTLKVVYDISAVTEPKMMVLFLQAIADARDRALAANVKPELVLTFRGPALKLIQKTTGEATEEQKQIAKLLADLKQHGAAMEACDFAVQALKLERESFLPEVKVVANTFNSLGGYQAKGYGIIPVP</sequence>
<dbReference type="Proteomes" id="UP000027284">
    <property type="component" value="Unassembled WGS sequence"/>
</dbReference>
<organism evidence="1 2">
    <name type="scientific">Thermoanaerobaculum aquaticum</name>
    <dbReference type="NCBI Taxonomy" id="1312852"/>
    <lineage>
        <taxon>Bacteria</taxon>
        <taxon>Pseudomonadati</taxon>
        <taxon>Acidobacteriota</taxon>
        <taxon>Thermoanaerobaculia</taxon>
        <taxon>Thermoanaerobaculales</taxon>
        <taxon>Thermoanaerobaculaceae</taxon>
        <taxon>Thermoanaerobaculum</taxon>
    </lineage>
</organism>
<reference evidence="1 2" key="1">
    <citation type="submission" date="2014-04" db="EMBL/GenBank/DDBJ databases">
        <title>The Genome Sequence of Thermoanaerobaculum aquaticum MP-01, The First Cultivated Group 23 Acidobacterium.</title>
        <authorList>
            <person name="Stamps B.W."/>
            <person name="Losey N.A."/>
            <person name="Lawson P.A."/>
            <person name="Stevenson B.S."/>
        </authorList>
    </citation>
    <scope>NUCLEOTIDE SEQUENCE [LARGE SCALE GENOMIC DNA]</scope>
    <source>
        <strain evidence="1 2">MP-01</strain>
    </source>
</reference>
<accession>A0A062XWQ7</accession>
<proteinExistence type="predicted"/>
<gene>
    <name evidence="1" type="ORF">EG19_08695</name>
</gene>
<dbReference type="AlphaFoldDB" id="A0A062XWQ7"/>
<dbReference type="InterPro" id="IPR027396">
    <property type="entry name" value="DsrEFH-like"/>
</dbReference>
<dbReference type="SUPFAM" id="SSF75169">
    <property type="entry name" value="DsrEFH-like"/>
    <property type="match status" value="1"/>
</dbReference>